<evidence type="ECO:0000313" key="2">
    <source>
        <dbReference type="Proteomes" id="UP001321749"/>
    </source>
</evidence>
<proteinExistence type="predicted"/>
<dbReference type="EMBL" id="MU865039">
    <property type="protein sequence ID" value="KAK4459341.1"/>
    <property type="molecule type" value="Genomic_DNA"/>
</dbReference>
<evidence type="ECO:0000313" key="1">
    <source>
        <dbReference type="EMBL" id="KAK4459341.1"/>
    </source>
</evidence>
<comment type="caution">
    <text evidence="1">The sequence shown here is derived from an EMBL/GenBank/DDBJ whole genome shotgun (WGS) entry which is preliminary data.</text>
</comment>
<organism evidence="1 2">
    <name type="scientific">Cladorrhinum samala</name>
    <dbReference type="NCBI Taxonomy" id="585594"/>
    <lineage>
        <taxon>Eukaryota</taxon>
        <taxon>Fungi</taxon>
        <taxon>Dikarya</taxon>
        <taxon>Ascomycota</taxon>
        <taxon>Pezizomycotina</taxon>
        <taxon>Sordariomycetes</taxon>
        <taxon>Sordariomycetidae</taxon>
        <taxon>Sordariales</taxon>
        <taxon>Podosporaceae</taxon>
        <taxon>Cladorrhinum</taxon>
    </lineage>
</organism>
<name>A0AAV9HEQ9_9PEZI</name>
<reference evidence="1" key="1">
    <citation type="journal article" date="2023" name="Mol. Phylogenet. Evol.">
        <title>Genome-scale phylogeny and comparative genomics of the fungal order Sordariales.</title>
        <authorList>
            <person name="Hensen N."/>
            <person name="Bonometti L."/>
            <person name="Westerberg I."/>
            <person name="Brannstrom I.O."/>
            <person name="Guillou S."/>
            <person name="Cros-Aarteil S."/>
            <person name="Calhoun S."/>
            <person name="Haridas S."/>
            <person name="Kuo A."/>
            <person name="Mondo S."/>
            <person name="Pangilinan J."/>
            <person name="Riley R."/>
            <person name="LaButti K."/>
            <person name="Andreopoulos B."/>
            <person name="Lipzen A."/>
            <person name="Chen C."/>
            <person name="Yan M."/>
            <person name="Daum C."/>
            <person name="Ng V."/>
            <person name="Clum A."/>
            <person name="Steindorff A."/>
            <person name="Ohm R.A."/>
            <person name="Martin F."/>
            <person name="Silar P."/>
            <person name="Natvig D.O."/>
            <person name="Lalanne C."/>
            <person name="Gautier V."/>
            <person name="Ament-Velasquez S.L."/>
            <person name="Kruys A."/>
            <person name="Hutchinson M.I."/>
            <person name="Powell A.J."/>
            <person name="Barry K."/>
            <person name="Miller A.N."/>
            <person name="Grigoriev I.V."/>
            <person name="Debuchy R."/>
            <person name="Gladieux P."/>
            <person name="Hiltunen Thoren M."/>
            <person name="Johannesson H."/>
        </authorList>
    </citation>
    <scope>NUCLEOTIDE SEQUENCE</scope>
    <source>
        <strain evidence="1">PSN324</strain>
    </source>
</reference>
<accession>A0AAV9HEQ9</accession>
<dbReference type="AlphaFoldDB" id="A0AAV9HEQ9"/>
<protein>
    <submittedName>
        <fullName evidence="1">Uncharacterized protein</fullName>
    </submittedName>
</protein>
<sequence length="320" mass="36555">MSFRPWIVCVGALQEIWGLKKANMSYRWRCEMPVNSTEQRPMRPAILEVKVLSTKLHMSAVQGPWYLVLSHSRGLGLSPQLSGWCWPPLPKNHGQKISPRCTFFCYEAGRNMAPAPSFNQPPIVKYGRRRPPPLSQNLPPLLPYKPRATHTQTCTLNTNRHHRHLFLFQRRGPLLRASLLPSLLHILNSPPPTLHIQPFAGHYAKTHTSGRPSAATTIVIAGKVHAILTRTPQLYPKILIKTPNSQVCAQLRFLRAQLQRTRCAQRVLPPQLPLNSIDRLAIFTISSYPSTAKPRLGFFYFLFFFFPSRSRLVYLDRVSF</sequence>
<reference evidence="1" key="2">
    <citation type="submission" date="2023-06" db="EMBL/GenBank/DDBJ databases">
        <authorList>
            <consortium name="Lawrence Berkeley National Laboratory"/>
            <person name="Mondo S.J."/>
            <person name="Hensen N."/>
            <person name="Bonometti L."/>
            <person name="Westerberg I."/>
            <person name="Brannstrom I.O."/>
            <person name="Guillou S."/>
            <person name="Cros-Aarteil S."/>
            <person name="Calhoun S."/>
            <person name="Haridas S."/>
            <person name="Kuo A."/>
            <person name="Pangilinan J."/>
            <person name="Riley R."/>
            <person name="Labutti K."/>
            <person name="Andreopoulos B."/>
            <person name="Lipzen A."/>
            <person name="Chen C."/>
            <person name="Yanf M."/>
            <person name="Daum C."/>
            <person name="Ng V."/>
            <person name="Clum A."/>
            <person name="Steindorff A."/>
            <person name="Ohm R."/>
            <person name="Martin F."/>
            <person name="Silar P."/>
            <person name="Natvig D."/>
            <person name="Lalanne C."/>
            <person name="Gautier V."/>
            <person name="Ament-Velasquez S.L."/>
            <person name="Kruys A."/>
            <person name="Hutchinson M.I."/>
            <person name="Powell A.J."/>
            <person name="Barry K."/>
            <person name="Miller A.N."/>
            <person name="Grigoriev I.V."/>
            <person name="Debuchy R."/>
            <person name="Gladieux P."/>
            <person name="Thoren M.H."/>
            <person name="Johannesson H."/>
        </authorList>
    </citation>
    <scope>NUCLEOTIDE SEQUENCE</scope>
    <source>
        <strain evidence="1">PSN324</strain>
    </source>
</reference>
<gene>
    <name evidence="1" type="ORF">QBC42DRAFT_10204</name>
</gene>
<dbReference type="Proteomes" id="UP001321749">
    <property type="component" value="Unassembled WGS sequence"/>
</dbReference>
<keyword evidence="2" id="KW-1185">Reference proteome</keyword>